<dbReference type="GO" id="GO:0047936">
    <property type="term" value="F:glucose 1-dehydrogenase [NAD(P)+] activity"/>
    <property type="evidence" value="ECO:0007669"/>
    <property type="project" value="UniProtKB-EC"/>
</dbReference>
<keyword evidence="2 4" id="KW-0560">Oxidoreductase</keyword>
<dbReference type="PANTHER" id="PTHR43639">
    <property type="entry name" value="OXIDOREDUCTASE, SHORT-CHAIN DEHYDROGENASE/REDUCTASE FAMILY (AFU_ORTHOLOGUE AFUA_5G02870)"/>
    <property type="match status" value="1"/>
</dbReference>
<evidence type="ECO:0000256" key="1">
    <source>
        <dbReference type="ARBA" id="ARBA00006484"/>
    </source>
</evidence>
<dbReference type="EC" id="1.1.1.47" evidence="4"/>
<dbReference type="NCBIfam" id="NF005559">
    <property type="entry name" value="PRK07231.1"/>
    <property type="match status" value="1"/>
</dbReference>
<gene>
    <name evidence="4" type="ORF">GF339_23535</name>
</gene>
<dbReference type="FunFam" id="3.40.50.720:FF:000084">
    <property type="entry name" value="Short-chain dehydrogenase reductase"/>
    <property type="match status" value="1"/>
</dbReference>
<proteinExistence type="inferred from homology"/>
<dbReference type="PRINTS" id="PR00081">
    <property type="entry name" value="GDHRDH"/>
</dbReference>
<dbReference type="SUPFAM" id="SSF51735">
    <property type="entry name" value="NAD(P)-binding Rossmann-fold domains"/>
    <property type="match status" value="1"/>
</dbReference>
<reference evidence="4" key="1">
    <citation type="submission" date="2019-11" db="EMBL/GenBank/DDBJ databases">
        <title>Microbial mats filling the niche in hypersaline microbial mats.</title>
        <authorList>
            <person name="Wong H.L."/>
            <person name="Macleod F.I."/>
            <person name="White R.A. III"/>
            <person name="Burns B.P."/>
        </authorList>
    </citation>
    <scope>NUCLEOTIDE SEQUENCE</scope>
    <source>
        <strain evidence="4">Rbin_158</strain>
    </source>
</reference>
<evidence type="ECO:0000259" key="3">
    <source>
        <dbReference type="SMART" id="SM00822"/>
    </source>
</evidence>
<evidence type="ECO:0000313" key="4">
    <source>
        <dbReference type="EMBL" id="MBD3327577.1"/>
    </source>
</evidence>
<dbReference type="InterPro" id="IPR036291">
    <property type="entry name" value="NAD(P)-bd_dom_sf"/>
</dbReference>
<name>A0A9D5K1L9_9BACT</name>
<dbReference type="SMART" id="SM00822">
    <property type="entry name" value="PKS_KR"/>
    <property type="match status" value="1"/>
</dbReference>
<dbReference type="EMBL" id="WJJP01000761">
    <property type="protein sequence ID" value="MBD3327577.1"/>
    <property type="molecule type" value="Genomic_DNA"/>
</dbReference>
<evidence type="ECO:0000313" key="5">
    <source>
        <dbReference type="Proteomes" id="UP000649604"/>
    </source>
</evidence>
<dbReference type="PRINTS" id="PR00080">
    <property type="entry name" value="SDRFAMILY"/>
</dbReference>
<dbReference type="InterPro" id="IPR020904">
    <property type="entry name" value="Sc_DH/Rdtase_CS"/>
</dbReference>
<dbReference type="InterPro" id="IPR002347">
    <property type="entry name" value="SDR_fam"/>
</dbReference>
<organism evidence="4 5">
    <name type="scientific">candidate division KSB3 bacterium</name>
    <dbReference type="NCBI Taxonomy" id="2044937"/>
    <lineage>
        <taxon>Bacteria</taxon>
        <taxon>candidate division KSB3</taxon>
    </lineage>
</organism>
<feature type="domain" description="Ketoreductase" evidence="3">
    <location>
        <begin position="13"/>
        <end position="194"/>
    </location>
</feature>
<comment type="similarity">
    <text evidence="1">Belongs to the short-chain dehydrogenases/reductases (SDR) family.</text>
</comment>
<dbReference type="AlphaFoldDB" id="A0A9D5K1L9"/>
<dbReference type="Pfam" id="PF13561">
    <property type="entry name" value="adh_short_C2"/>
    <property type="match status" value="1"/>
</dbReference>
<sequence>MSHRGEPMKLQHKTALITGGSRGIGRAIAEAFAQEGAQVMINFRQHEEAAQATAQAITANNGVAAILPADVSAPDAAQTMIEQTLKHFGSLDILVNNAGVATFTPFLDLSMEELTSVFETNVYGLFAISQAAARTMISQGHGGAILNISSLVAWRPFFKMAHYNASKAAVSMLTQSMALELGAHQIRVNEICPASVETDINRHAMQDPQIRNARLNTIPLGSIGQPPDVAGAAVFLCSEDSSWITGASIVVDGGLNVIPPLGRPS</sequence>
<protein>
    <submittedName>
        <fullName evidence="4">Glucose 1-dehydrogenase</fullName>
        <ecNumber evidence="4">1.1.1.47</ecNumber>
    </submittedName>
</protein>
<dbReference type="InterPro" id="IPR057326">
    <property type="entry name" value="KR_dom"/>
</dbReference>
<dbReference type="PANTHER" id="PTHR43639:SF1">
    <property type="entry name" value="SHORT-CHAIN DEHYDROGENASE_REDUCTASE FAMILY PROTEIN"/>
    <property type="match status" value="1"/>
</dbReference>
<comment type="caution">
    <text evidence="4">The sequence shown here is derived from an EMBL/GenBank/DDBJ whole genome shotgun (WGS) entry which is preliminary data.</text>
</comment>
<dbReference type="PROSITE" id="PS00061">
    <property type="entry name" value="ADH_SHORT"/>
    <property type="match status" value="1"/>
</dbReference>
<dbReference type="Gene3D" id="3.40.50.720">
    <property type="entry name" value="NAD(P)-binding Rossmann-like Domain"/>
    <property type="match status" value="1"/>
</dbReference>
<evidence type="ECO:0000256" key="2">
    <source>
        <dbReference type="ARBA" id="ARBA00023002"/>
    </source>
</evidence>
<dbReference type="CDD" id="cd05233">
    <property type="entry name" value="SDR_c"/>
    <property type="match status" value="1"/>
</dbReference>
<dbReference type="Proteomes" id="UP000649604">
    <property type="component" value="Unassembled WGS sequence"/>
</dbReference>
<accession>A0A9D5K1L9</accession>